<sequence length="264" mass="30317">QRAVPSYLLDYDLTGPGSQQWIRNRVPHDTREDECELLGAEVRSGTTTPISQISAPHLKVVDEEWEQMSKKMQDDQHPPPNQFPDPPIRWQQLSHENATLRHQASQVPELIVALKEMKQANTDLRQQVDDLVSEIRNPSRVATPHAPLHPRLPPGSDTRRQESGHPTPVYMQNRRHPADHREAYYPPTRLSDTLADDLSHLQVSHQVPGDPSYPPYSSVPPQARYPRADQYGQRTPLRPAYNLYDPQYSNAYRADEGYSPYRPY</sequence>
<dbReference type="Proteomes" id="UP001314229">
    <property type="component" value="Unassembled WGS sequence"/>
</dbReference>
<proteinExistence type="predicted"/>
<protein>
    <submittedName>
        <fullName evidence="2">Uncharacterized protein</fullName>
    </submittedName>
</protein>
<keyword evidence="3" id="KW-1185">Reference proteome</keyword>
<feature type="non-terminal residue" evidence="2">
    <location>
        <position position="264"/>
    </location>
</feature>
<feature type="non-terminal residue" evidence="2">
    <location>
        <position position="1"/>
    </location>
</feature>
<comment type="caution">
    <text evidence="2">The sequence shown here is derived from an EMBL/GenBank/DDBJ whole genome shotgun (WGS) entry which is preliminary data.</text>
</comment>
<reference evidence="2 3" key="1">
    <citation type="submission" date="2024-01" db="EMBL/GenBank/DDBJ databases">
        <authorList>
            <person name="Alioto T."/>
            <person name="Alioto T."/>
            <person name="Gomez Garrido J."/>
        </authorList>
    </citation>
    <scope>NUCLEOTIDE SEQUENCE [LARGE SCALE GENOMIC DNA]</scope>
</reference>
<organism evidence="2 3">
    <name type="scientific">Scomber scombrus</name>
    <name type="common">Atlantic mackerel</name>
    <name type="synonym">Scomber vernalis</name>
    <dbReference type="NCBI Taxonomy" id="13677"/>
    <lineage>
        <taxon>Eukaryota</taxon>
        <taxon>Metazoa</taxon>
        <taxon>Chordata</taxon>
        <taxon>Craniata</taxon>
        <taxon>Vertebrata</taxon>
        <taxon>Euteleostomi</taxon>
        <taxon>Actinopterygii</taxon>
        <taxon>Neopterygii</taxon>
        <taxon>Teleostei</taxon>
        <taxon>Neoteleostei</taxon>
        <taxon>Acanthomorphata</taxon>
        <taxon>Pelagiaria</taxon>
        <taxon>Scombriformes</taxon>
        <taxon>Scombridae</taxon>
        <taxon>Scomber</taxon>
    </lineage>
</organism>
<dbReference type="EMBL" id="CAWUFR010001000">
    <property type="protein sequence ID" value="CAK6982365.1"/>
    <property type="molecule type" value="Genomic_DNA"/>
</dbReference>
<gene>
    <name evidence="2" type="ORF">FSCOSCO3_A037445</name>
</gene>
<dbReference type="AlphaFoldDB" id="A0AAV1QFT5"/>
<name>A0AAV1QFT5_SCOSC</name>
<feature type="region of interest" description="Disordered" evidence="1">
    <location>
        <begin position="204"/>
        <end position="243"/>
    </location>
</feature>
<evidence type="ECO:0000313" key="2">
    <source>
        <dbReference type="EMBL" id="CAK6982365.1"/>
    </source>
</evidence>
<feature type="region of interest" description="Disordered" evidence="1">
    <location>
        <begin position="138"/>
        <end position="178"/>
    </location>
</feature>
<evidence type="ECO:0000256" key="1">
    <source>
        <dbReference type="SAM" id="MobiDB-lite"/>
    </source>
</evidence>
<accession>A0AAV1QFT5</accession>
<evidence type="ECO:0000313" key="3">
    <source>
        <dbReference type="Proteomes" id="UP001314229"/>
    </source>
</evidence>